<protein>
    <submittedName>
        <fullName evidence="2">Uncharacterized protein</fullName>
    </submittedName>
</protein>
<dbReference type="AlphaFoldDB" id="A0AAD4ZPB2"/>
<evidence type="ECO:0000313" key="3">
    <source>
        <dbReference type="Proteomes" id="UP001054821"/>
    </source>
</evidence>
<proteinExistence type="predicted"/>
<feature type="signal peptide" evidence="1">
    <location>
        <begin position="1"/>
        <end position="22"/>
    </location>
</feature>
<gene>
    <name evidence="2" type="ORF">L3X38_004592</name>
</gene>
<evidence type="ECO:0000313" key="2">
    <source>
        <dbReference type="EMBL" id="KAI5351701.1"/>
    </source>
</evidence>
<feature type="chain" id="PRO_5042156101" evidence="1">
    <location>
        <begin position="23"/>
        <end position="84"/>
    </location>
</feature>
<sequence length="84" mass="9347">MGLPMRSSVLFIVALVPMLLLAWPAAQEVVHGQEALGQCLTVCFQEMTSCMDWCSDRSQAPDADENCYNECIDYNNFCMDNCTG</sequence>
<reference evidence="2 3" key="1">
    <citation type="journal article" date="2022" name="G3 (Bethesda)">
        <title>Whole-genome sequence and methylome profiling of the almond [Prunus dulcis (Mill.) D.A. Webb] cultivar 'Nonpareil'.</title>
        <authorList>
            <person name="D'Amico-Willman K.M."/>
            <person name="Ouma W.Z."/>
            <person name="Meulia T."/>
            <person name="Sideli G.M."/>
            <person name="Gradziel T.M."/>
            <person name="Fresnedo-Ramirez J."/>
        </authorList>
    </citation>
    <scope>NUCLEOTIDE SEQUENCE [LARGE SCALE GENOMIC DNA]</scope>
    <source>
        <strain evidence="2">Clone GOH B32 T37-40</strain>
    </source>
</reference>
<dbReference type="EMBL" id="JAJFAZ020000001">
    <property type="protein sequence ID" value="KAI5351701.1"/>
    <property type="molecule type" value="Genomic_DNA"/>
</dbReference>
<name>A0AAD4ZPB2_PRUDU</name>
<keyword evidence="3" id="KW-1185">Reference proteome</keyword>
<comment type="caution">
    <text evidence="2">The sequence shown here is derived from an EMBL/GenBank/DDBJ whole genome shotgun (WGS) entry which is preliminary data.</text>
</comment>
<accession>A0AAD4ZPB2</accession>
<organism evidence="2 3">
    <name type="scientific">Prunus dulcis</name>
    <name type="common">Almond</name>
    <name type="synonym">Amygdalus dulcis</name>
    <dbReference type="NCBI Taxonomy" id="3755"/>
    <lineage>
        <taxon>Eukaryota</taxon>
        <taxon>Viridiplantae</taxon>
        <taxon>Streptophyta</taxon>
        <taxon>Embryophyta</taxon>
        <taxon>Tracheophyta</taxon>
        <taxon>Spermatophyta</taxon>
        <taxon>Magnoliopsida</taxon>
        <taxon>eudicotyledons</taxon>
        <taxon>Gunneridae</taxon>
        <taxon>Pentapetalae</taxon>
        <taxon>rosids</taxon>
        <taxon>fabids</taxon>
        <taxon>Rosales</taxon>
        <taxon>Rosaceae</taxon>
        <taxon>Amygdaloideae</taxon>
        <taxon>Amygdaleae</taxon>
        <taxon>Prunus</taxon>
    </lineage>
</organism>
<keyword evidence="1" id="KW-0732">Signal</keyword>
<evidence type="ECO:0000256" key="1">
    <source>
        <dbReference type="SAM" id="SignalP"/>
    </source>
</evidence>
<dbReference type="Proteomes" id="UP001054821">
    <property type="component" value="Chromosome 1"/>
</dbReference>